<keyword evidence="2" id="KW-1185">Reference proteome</keyword>
<evidence type="ECO:0000313" key="3">
    <source>
        <dbReference type="RefSeq" id="XP_027199581.1"/>
    </source>
</evidence>
<dbReference type="Proteomes" id="UP000515146">
    <property type="component" value="Unplaced"/>
</dbReference>
<reference evidence="3" key="1">
    <citation type="submission" date="2025-08" db="UniProtKB">
        <authorList>
            <consortium name="RefSeq"/>
        </authorList>
    </citation>
    <scope>IDENTIFICATION</scope>
    <source>
        <strain evidence="3">Airmid</strain>
    </source>
</reference>
<sequence length="197" mass="22752">MKTYHADYISSFQFKKLSKVVKEDEPQPSTSNISLNDELEIIPSTSTLTTTITPVDEDITGAIGQDHLNDYNEFMMMNNEQEREQEESDVDDDENMMMNNEQEPEEESDGDDSENIEIPDFFLNPKNLKDYEEEVGGNKSENEALFMNSLMASELKTFYYDFFIGYKLNAISRKHQHAVYHKIGANDYQTLFGCFAK</sequence>
<evidence type="ECO:0000313" key="2">
    <source>
        <dbReference type="Proteomes" id="UP000515146"/>
    </source>
</evidence>
<evidence type="ECO:0000256" key="1">
    <source>
        <dbReference type="SAM" id="MobiDB-lite"/>
    </source>
</evidence>
<gene>
    <name evidence="3" type="primary">LOC113793717</name>
</gene>
<feature type="compositionally biased region" description="Acidic residues" evidence="1">
    <location>
        <begin position="83"/>
        <end position="95"/>
    </location>
</feature>
<organism evidence="2 3">
    <name type="scientific">Dermatophagoides pteronyssinus</name>
    <name type="common">European house dust mite</name>
    <dbReference type="NCBI Taxonomy" id="6956"/>
    <lineage>
        <taxon>Eukaryota</taxon>
        <taxon>Metazoa</taxon>
        <taxon>Ecdysozoa</taxon>
        <taxon>Arthropoda</taxon>
        <taxon>Chelicerata</taxon>
        <taxon>Arachnida</taxon>
        <taxon>Acari</taxon>
        <taxon>Acariformes</taxon>
        <taxon>Sarcoptiformes</taxon>
        <taxon>Astigmata</taxon>
        <taxon>Psoroptidia</taxon>
        <taxon>Analgoidea</taxon>
        <taxon>Pyroglyphidae</taxon>
        <taxon>Dermatophagoidinae</taxon>
        <taxon>Dermatophagoides</taxon>
    </lineage>
</organism>
<name>A0A6P6Y3F0_DERPT</name>
<dbReference type="AlphaFoldDB" id="A0A6P6Y3F0"/>
<feature type="region of interest" description="Disordered" evidence="1">
    <location>
        <begin position="80"/>
        <end position="118"/>
    </location>
</feature>
<accession>A0A6P6Y3F0</accession>
<feature type="compositionally biased region" description="Acidic residues" evidence="1">
    <location>
        <begin position="102"/>
        <end position="117"/>
    </location>
</feature>
<dbReference type="RefSeq" id="XP_027199581.1">
    <property type="nucleotide sequence ID" value="XM_027343780.1"/>
</dbReference>
<protein>
    <submittedName>
        <fullName evidence="3">Uncharacterized protein LOC113793717 isoform X2</fullName>
    </submittedName>
</protein>
<proteinExistence type="predicted"/>